<dbReference type="InterPro" id="IPR019410">
    <property type="entry name" value="Methyltransf_16"/>
</dbReference>
<dbReference type="GO" id="GO:0008168">
    <property type="term" value="F:methyltransferase activity"/>
    <property type="evidence" value="ECO:0007669"/>
    <property type="project" value="UniProtKB-KW"/>
</dbReference>
<sequence length="253" mass="28453">MDDHQSMSDLYGSTSSTPAKLKTRLQHIRISPTESLRIRSLADHMQYADPLGHAQSLGIGPAVWPLFGLVWPSSIQLARKLKNRPIRADESILELGCGLGLTSLVMHKRGAQIHASDCHPMVPHFLKLNQALNGLSDLPYVHAQWGEESCPDLLASLGLKPARQRYDLIVGSDLLYEGNTPAQLAQLVDQRAKKQAEVWVVDPDRGHRNKFTQEMSRYGFELVRQVCLRDRPILLPEGKELSYKGRCLQYQRS</sequence>
<protein>
    <submittedName>
        <fullName evidence="1">Methyltransferase domain-containing protein</fullName>
    </submittedName>
</protein>
<keyword evidence="1" id="KW-0808">Transferase</keyword>
<gene>
    <name evidence="1" type="ORF">DF183_12235</name>
</gene>
<dbReference type="Proteomes" id="UP000245216">
    <property type="component" value="Unassembled WGS sequence"/>
</dbReference>
<evidence type="ECO:0000313" key="1">
    <source>
        <dbReference type="EMBL" id="PWE13923.1"/>
    </source>
</evidence>
<dbReference type="InterPro" id="IPR029063">
    <property type="entry name" value="SAM-dependent_MTases_sf"/>
</dbReference>
<reference evidence="1 2" key="1">
    <citation type="submission" date="2018-05" db="EMBL/GenBank/DDBJ databases">
        <title>Genome Sequence of an Efficient Indole-Degrading Bacterium, Alcaligenes sp.YBY.</title>
        <authorList>
            <person name="Yang B."/>
        </authorList>
    </citation>
    <scope>NUCLEOTIDE SEQUENCE [LARGE SCALE GENOMIC DNA]</scope>
    <source>
        <strain evidence="1 2">YBY</strain>
    </source>
</reference>
<reference evidence="1 2" key="2">
    <citation type="submission" date="2018-05" db="EMBL/GenBank/DDBJ databases">
        <authorList>
            <person name="Lanie J.A."/>
            <person name="Ng W.-L."/>
            <person name="Kazmierczak K.M."/>
            <person name="Andrzejewski T.M."/>
            <person name="Davidsen T.M."/>
            <person name="Wayne K.J."/>
            <person name="Tettelin H."/>
            <person name="Glass J.I."/>
            <person name="Rusch D."/>
            <person name="Podicherti R."/>
            <person name="Tsui H.-C.T."/>
            <person name="Winkler M.E."/>
        </authorList>
    </citation>
    <scope>NUCLEOTIDE SEQUENCE [LARGE SCALE GENOMIC DNA]</scope>
    <source>
        <strain evidence="1 2">YBY</strain>
    </source>
</reference>
<dbReference type="Pfam" id="PF10294">
    <property type="entry name" value="Methyltransf_16"/>
    <property type="match status" value="1"/>
</dbReference>
<dbReference type="STRING" id="511.UZ73_12675"/>
<dbReference type="SUPFAM" id="SSF53335">
    <property type="entry name" value="S-adenosyl-L-methionine-dependent methyltransferases"/>
    <property type="match status" value="1"/>
</dbReference>
<dbReference type="PANTHER" id="PTHR14614:SF132">
    <property type="entry name" value="PROTEIN-LYSINE METHYLTRANSFERASE C42C1.13"/>
    <property type="match status" value="1"/>
</dbReference>
<accession>A0A2U2BIS8</accession>
<dbReference type="CDD" id="cd02440">
    <property type="entry name" value="AdoMet_MTases"/>
    <property type="match status" value="1"/>
</dbReference>
<evidence type="ECO:0000313" key="2">
    <source>
        <dbReference type="Proteomes" id="UP000245216"/>
    </source>
</evidence>
<dbReference type="OrthoDB" id="264333at2"/>
<dbReference type="PANTHER" id="PTHR14614">
    <property type="entry name" value="HEPATOCELLULAR CARCINOMA-ASSOCIATED ANTIGEN"/>
    <property type="match status" value="1"/>
</dbReference>
<dbReference type="EMBL" id="QEXO01000003">
    <property type="protein sequence ID" value="PWE13923.1"/>
    <property type="molecule type" value="Genomic_DNA"/>
</dbReference>
<name>A0A2U2BIS8_ALCFA</name>
<dbReference type="Gene3D" id="3.40.50.150">
    <property type="entry name" value="Vaccinia Virus protein VP39"/>
    <property type="match status" value="1"/>
</dbReference>
<organism evidence="1 2">
    <name type="scientific">Alcaligenes faecalis</name>
    <dbReference type="NCBI Taxonomy" id="511"/>
    <lineage>
        <taxon>Bacteria</taxon>
        <taxon>Pseudomonadati</taxon>
        <taxon>Pseudomonadota</taxon>
        <taxon>Betaproteobacteria</taxon>
        <taxon>Burkholderiales</taxon>
        <taxon>Alcaligenaceae</taxon>
        <taxon>Alcaligenes</taxon>
    </lineage>
</organism>
<dbReference type="AlphaFoldDB" id="A0A2U2BIS8"/>
<comment type="caution">
    <text evidence="1">The sequence shown here is derived from an EMBL/GenBank/DDBJ whole genome shotgun (WGS) entry which is preliminary data.</text>
</comment>
<proteinExistence type="predicted"/>
<dbReference type="GO" id="GO:0032259">
    <property type="term" value="P:methylation"/>
    <property type="evidence" value="ECO:0007669"/>
    <property type="project" value="UniProtKB-KW"/>
</dbReference>
<keyword evidence="1" id="KW-0489">Methyltransferase</keyword>